<gene>
    <name evidence="6" type="ORF">Cboi02_000156100</name>
</gene>
<comment type="function">
    <text evidence="1">Required for respiratory activity and maintenance and expression of the mitochondrial genome.</text>
</comment>
<organism evidence="6 7">
    <name type="scientific">Candida boidinii</name>
    <name type="common">Yeast</name>
    <dbReference type="NCBI Taxonomy" id="5477"/>
    <lineage>
        <taxon>Eukaryota</taxon>
        <taxon>Fungi</taxon>
        <taxon>Dikarya</taxon>
        <taxon>Ascomycota</taxon>
        <taxon>Saccharomycotina</taxon>
        <taxon>Pichiomycetes</taxon>
        <taxon>Pichiales</taxon>
        <taxon>Pichiaceae</taxon>
        <taxon>Ogataea</taxon>
        <taxon>Ogataea/Candida clade</taxon>
    </lineage>
</organism>
<sequence length="296" mass="34934">MSLLTKCLKCKGMRVPLLPANIQNSHLLSEIRNSQPVLKWYSTSSKKPIVTETIGNGNTADESSTETKKGAKNKKRSDNWVLPDLNNKSRRNTKFNRGNSMNKMDKDDGKEQNLSYIKTLPPDNWRKDKSLPQYMRQKYALKEKKLSIDLSKKRKLSRSAIEGIREIYKSRKEDLSTDILAEFFSVSPIVISKILKSKWQPSETELIRKNEVWLRRGEKLLKQKTIENNIQEYIDYKERQLNIELPEFFKEKLNNIFKLNNIRDTELDNYFNELVKSRFNKEKFDENMIKYENIDN</sequence>
<dbReference type="GO" id="GO:0005739">
    <property type="term" value="C:mitochondrion"/>
    <property type="evidence" value="ECO:0007669"/>
    <property type="project" value="UniProtKB-SubCell"/>
</dbReference>
<keyword evidence="7" id="KW-1185">Reference proteome</keyword>
<proteinExistence type="inferred from homology"/>
<feature type="region of interest" description="Disordered" evidence="5">
    <location>
        <begin position="51"/>
        <end position="111"/>
    </location>
</feature>
<name>A0A9W6WGH5_CANBO</name>
<dbReference type="PANTHER" id="PTHR13475">
    <property type="entry name" value="NEUGRIN"/>
    <property type="match status" value="1"/>
</dbReference>
<evidence type="ECO:0000313" key="6">
    <source>
        <dbReference type="EMBL" id="GME68312.1"/>
    </source>
</evidence>
<dbReference type="AlphaFoldDB" id="A0A9W6WGH5"/>
<dbReference type="Proteomes" id="UP001165120">
    <property type="component" value="Unassembled WGS sequence"/>
</dbReference>
<evidence type="ECO:0000256" key="4">
    <source>
        <dbReference type="ARBA" id="ARBA00013566"/>
    </source>
</evidence>
<dbReference type="PANTHER" id="PTHR13475:SF3">
    <property type="entry name" value="NEUGRIN"/>
    <property type="match status" value="1"/>
</dbReference>
<evidence type="ECO:0000256" key="2">
    <source>
        <dbReference type="ARBA" id="ARBA00004173"/>
    </source>
</evidence>
<comment type="subcellular location">
    <subcellularLocation>
        <location evidence="2">Mitochondrion</location>
    </subcellularLocation>
</comment>
<protein>
    <recommendedName>
        <fullName evidence="4">Required for respiratory growth protein 9, mitochondrial</fullName>
    </recommendedName>
</protein>
<dbReference type="EMBL" id="BSXN01000378">
    <property type="protein sequence ID" value="GME68312.1"/>
    <property type="molecule type" value="Genomic_DNA"/>
</dbReference>
<accession>A0A9W6WGH5</accession>
<dbReference type="Pfam" id="PF06413">
    <property type="entry name" value="Neugrin"/>
    <property type="match status" value="1"/>
</dbReference>
<dbReference type="GO" id="GO:0005634">
    <property type="term" value="C:nucleus"/>
    <property type="evidence" value="ECO:0007669"/>
    <property type="project" value="TreeGrafter"/>
</dbReference>
<evidence type="ECO:0000256" key="3">
    <source>
        <dbReference type="ARBA" id="ARBA00010895"/>
    </source>
</evidence>
<reference evidence="6" key="1">
    <citation type="submission" date="2023-04" db="EMBL/GenBank/DDBJ databases">
        <title>Candida boidinii NBRC 10035.</title>
        <authorList>
            <person name="Ichikawa N."/>
            <person name="Sato H."/>
            <person name="Tonouchi N."/>
        </authorList>
    </citation>
    <scope>NUCLEOTIDE SEQUENCE</scope>
    <source>
        <strain evidence="6">NBRC 10035</strain>
    </source>
</reference>
<dbReference type="InterPro" id="IPR010487">
    <property type="entry name" value="NGRN/Rrg9"/>
</dbReference>
<feature type="compositionally biased region" description="Polar residues" evidence="5">
    <location>
        <begin position="53"/>
        <end position="62"/>
    </location>
</feature>
<evidence type="ECO:0000256" key="5">
    <source>
        <dbReference type="SAM" id="MobiDB-lite"/>
    </source>
</evidence>
<comment type="caution">
    <text evidence="6">The sequence shown here is derived from an EMBL/GenBank/DDBJ whole genome shotgun (WGS) entry which is preliminary data.</text>
</comment>
<comment type="similarity">
    <text evidence="3">Belongs to the RRG9 family.</text>
</comment>
<evidence type="ECO:0000313" key="7">
    <source>
        <dbReference type="Proteomes" id="UP001165120"/>
    </source>
</evidence>
<evidence type="ECO:0000256" key="1">
    <source>
        <dbReference type="ARBA" id="ARBA00003548"/>
    </source>
</evidence>